<dbReference type="InterPro" id="IPR012296">
    <property type="entry name" value="Nuclease_put_TT1808"/>
</dbReference>
<dbReference type="InterPro" id="IPR008538">
    <property type="entry name" value="Uma2"/>
</dbReference>
<organism evidence="2 3">
    <name type="scientific">Phormidium yuhuli AB48</name>
    <dbReference type="NCBI Taxonomy" id="2940671"/>
    <lineage>
        <taxon>Bacteria</taxon>
        <taxon>Bacillati</taxon>
        <taxon>Cyanobacteriota</taxon>
        <taxon>Cyanophyceae</taxon>
        <taxon>Oscillatoriophycideae</taxon>
        <taxon>Oscillatoriales</taxon>
        <taxon>Oscillatoriaceae</taxon>
        <taxon>Phormidium</taxon>
        <taxon>Phormidium yuhuli</taxon>
    </lineage>
</organism>
<sequence>MPVSSETVRWTIADLELFDDPNNSYEIIDGQLIVTRAPHWQHQEISGNVYMVLKTWSRQTGLGRAAIAPGIIFSDINSVIPDVAWVSQQRLDACLDDSGHLTAAPDLVVEVLSNSKRDRLRDYELKLKLYSSEGVLEYWILDRYKQELKVYRREGSQLSLSETLFSRDSLTSPILPEFSCLVSDLFD</sequence>
<evidence type="ECO:0000313" key="2">
    <source>
        <dbReference type="EMBL" id="USR91355.1"/>
    </source>
</evidence>
<keyword evidence="2" id="KW-0540">Nuclease</keyword>
<keyword evidence="2" id="KW-0255">Endonuclease</keyword>
<dbReference type="RefSeq" id="WP_252663380.1">
    <property type="nucleotide sequence ID" value="NZ_CP098611.1"/>
</dbReference>
<reference evidence="2" key="1">
    <citation type="submission" date="2022-06" db="EMBL/GenBank/DDBJ databases">
        <title>Genome sequence of Phormidium yuhuli AB48 isolated from an industrial photobioreactor environment.</title>
        <authorList>
            <person name="Qiu Y."/>
            <person name="Noonan A.J.C."/>
            <person name="Dofher K."/>
            <person name="Koch M."/>
            <person name="Kieft B."/>
            <person name="Lin X."/>
            <person name="Ziels R.M."/>
            <person name="Hallam S.J."/>
        </authorList>
    </citation>
    <scope>NUCLEOTIDE SEQUENCE</scope>
    <source>
        <strain evidence="2">AB48</strain>
    </source>
</reference>
<gene>
    <name evidence="2" type="ORF">NEA10_01015</name>
</gene>
<dbReference type="EMBL" id="CP098611">
    <property type="protein sequence ID" value="USR91355.1"/>
    <property type="molecule type" value="Genomic_DNA"/>
</dbReference>
<feature type="domain" description="Putative restriction endonuclease" evidence="1">
    <location>
        <begin position="16"/>
        <end position="181"/>
    </location>
</feature>
<protein>
    <submittedName>
        <fullName evidence="2">Uma2 family endonuclease</fullName>
    </submittedName>
</protein>
<dbReference type="PANTHER" id="PTHR34107:SF4">
    <property type="entry name" value="SLL1222 PROTEIN"/>
    <property type="match status" value="1"/>
</dbReference>
<dbReference type="InterPro" id="IPR011335">
    <property type="entry name" value="Restrct_endonuc-II-like"/>
</dbReference>
<dbReference type="Proteomes" id="UP001056708">
    <property type="component" value="Chromosome"/>
</dbReference>
<dbReference type="Gene3D" id="3.90.1570.10">
    <property type="entry name" value="tt1808, chain A"/>
    <property type="match status" value="1"/>
</dbReference>
<dbReference type="SUPFAM" id="SSF52980">
    <property type="entry name" value="Restriction endonuclease-like"/>
    <property type="match status" value="1"/>
</dbReference>
<keyword evidence="3" id="KW-1185">Reference proteome</keyword>
<evidence type="ECO:0000259" key="1">
    <source>
        <dbReference type="Pfam" id="PF05685"/>
    </source>
</evidence>
<evidence type="ECO:0000313" key="3">
    <source>
        <dbReference type="Proteomes" id="UP001056708"/>
    </source>
</evidence>
<accession>A0ABY5AQR5</accession>
<name>A0ABY5AQR5_9CYAN</name>
<dbReference type="GO" id="GO:0004519">
    <property type="term" value="F:endonuclease activity"/>
    <property type="evidence" value="ECO:0007669"/>
    <property type="project" value="UniProtKB-KW"/>
</dbReference>
<keyword evidence="2" id="KW-0378">Hydrolase</keyword>
<dbReference type="Pfam" id="PF05685">
    <property type="entry name" value="Uma2"/>
    <property type="match status" value="1"/>
</dbReference>
<dbReference type="PANTHER" id="PTHR34107">
    <property type="entry name" value="SLL0198 PROTEIN-RELATED"/>
    <property type="match status" value="1"/>
</dbReference>
<proteinExistence type="predicted"/>
<dbReference type="CDD" id="cd06260">
    <property type="entry name" value="DUF820-like"/>
    <property type="match status" value="1"/>
</dbReference>